<keyword evidence="5" id="KW-1185">Reference proteome</keyword>
<dbReference type="PANTHER" id="PTHR43008">
    <property type="entry name" value="BENZIL REDUCTASE"/>
    <property type="match status" value="1"/>
</dbReference>
<proteinExistence type="inferred from homology"/>
<name>A0A4S4LEM7_9AGAM</name>
<gene>
    <name evidence="4" type="ORF">EW145_g1536</name>
</gene>
<dbReference type="Pfam" id="PF00106">
    <property type="entry name" value="adh_short"/>
    <property type="match status" value="1"/>
</dbReference>
<dbReference type="PRINTS" id="PR00081">
    <property type="entry name" value="GDHRDH"/>
</dbReference>
<dbReference type="PRINTS" id="PR00080">
    <property type="entry name" value="SDRFAMILY"/>
</dbReference>
<dbReference type="Proteomes" id="UP000308199">
    <property type="component" value="Unassembled WGS sequence"/>
</dbReference>
<evidence type="ECO:0008006" key="6">
    <source>
        <dbReference type="Google" id="ProtNLM"/>
    </source>
</evidence>
<reference evidence="4 5" key="1">
    <citation type="submission" date="2019-02" db="EMBL/GenBank/DDBJ databases">
        <title>Genome sequencing of the rare red list fungi Phellinidium pouzarii.</title>
        <authorList>
            <person name="Buettner E."/>
            <person name="Kellner H."/>
        </authorList>
    </citation>
    <scope>NUCLEOTIDE SEQUENCE [LARGE SCALE GENOMIC DNA]</scope>
    <source>
        <strain evidence="4 5">DSM 108285</strain>
    </source>
</reference>
<dbReference type="GO" id="GO:0050664">
    <property type="term" value="F:oxidoreductase activity, acting on NAD(P)H, oxygen as acceptor"/>
    <property type="evidence" value="ECO:0007669"/>
    <property type="project" value="TreeGrafter"/>
</dbReference>
<comment type="caution">
    <text evidence="4">The sequence shown here is derived from an EMBL/GenBank/DDBJ whole genome shotgun (WGS) entry which is preliminary data.</text>
</comment>
<dbReference type="AlphaFoldDB" id="A0A4S4LEM7"/>
<dbReference type="EMBL" id="SGPK01000044">
    <property type="protein sequence ID" value="THH10107.1"/>
    <property type="molecule type" value="Genomic_DNA"/>
</dbReference>
<protein>
    <recommendedName>
        <fullName evidence="6">Ketoreductase (KR) domain-containing protein</fullName>
    </recommendedName>
</protein>
<organism evidence="4 5">
    <name type="scientific">Phellinidium pouzarii</name>
    <dbReference type="NCBI Taxonomy" id="167371"/>
    <lineage>
        <taxon>Eukaryota</taxon>
        <taxon>Fungi</taxon>
        <taxon>Dikarya</taxon>
        <taxon>Basidiomycota</taxon>
        <taxon>Agaricomycotina</taxon>
        <taxon>Agaricomycetes</taxon>
        <taxon>Hymenochaetales</taxon>
        <taxon>Hymenochaetaceae</taxon>
        <taxon>Phellinidium</taxon>
    </lineage>
</organism>
<dbReference type="PANTHER" id="PTHR43008:SF8">
    <property type="entry name" value="BENZIL REDUCTASE ((S)-BENZOIN FORMING) IRC24"/>
    <property type="match status" value="1"/>
</dbReference>
<evidence type="ECO:0000256" key="1">
    <source>
        <dbReference type="ARBA" id="ARBA00006484"/>
    </source>
</evidence>
<sequence>MPLQQKPVVVVTGASKGIGIAATTVLLESFNTIVVSISRSRSPELLALIKKYPETLLTLEADVTDERAVREAVGLVVKIYQRIDALVLNAGVIQPFGRIEDSGTTTDSWRAHFDLNFFSLLYTVQAALPALRASTCGGRIVFISSGAAVSGTPAMGVYNASKAVMNSFCRTLAREEPEIVAIALRPGMVDTPMQKVIRTSGPTHLHEEDMQKFVQAHSTGKLIKPEDVGHVIAALSLNH</sequence>
<evidence type="ECO:0000256" key="2">
    <source>
        <dbReference type="ARBA" id="ARBA00023002"/>
    </source>
</evidence>
<dbReference type="InterPro" id="IPR002347">
    <property type="entry name" value="SDR_fam"/>
</dbReference>
<evidence type="ECO:0000313" key="5">
    <source>
        <dbReference type="Proteomes" id="UP000308199"/>
    </source>
</evidence>
<dbReference type="InterPro" id="IPR036291">
    <property type="entry name" value="NAD(P)-bd_dom_sf"/>
</dbReference>
<dbReference type="Gene3D" id="3.40.50.720">
    <property type="entry name" value="NAD(P)-binding Rossmann-like Domain"/>
    <property type="match status" value="1"/>
</dbReference>
<dbReference type="SUPFAM" id="SSF51735">
    <property type="entry name" value="NAD(P)-binding Rossmann-fold domains"/>
    <property type="match status" value="1"/>
</dbReference>
<accession>A0A4S4LEM7</accession>
<evidence type="ECO:0000313" key="4">
    <source>
        <dbReference type="EMBL" id="THH10107.1"/>
    </source>
</evidence>
<dbReference type="OrthoDB" id="9876299at2759"/>
<comment type="similarity">
    <text evidence="1 3">Belongs to the short-chain dehydrogenases/reductases (SDR) family.</text>
</comment>
<evidence type="ECO:0000256" key="3">
    <source>
        <dbReference type="RuleBase" id="RU000363"/>
    </source>
</evidence>
<dbReference type="GO" id="GO:0016616">
    <property type="term" value="F:oxidoreductase activity, acting on the CH-OH group of donors, NAD or NADP as acceptor"/>
    <property type="evidence" value="ECO:0007669"/>
    <property type="project" value="UniProtKB-ARBA"/>
</dbReference>
<keyword evidence="2" id="KW-0560">Oxidoreductase</keyword>